<accession>A0A6A6IVI5</accession>
<name>A0A6A6IVI5_9PLEO</name>
<dbReference type="Proteomes" id="UP000800094">
    <property type="component" value="Unassembled WGS sequence"/>
</dbReference>
<sequence length="111" mass="12382">MLFTPSIISISFSLSNPDANRYPSTEHVYKPLRHSGLCVVIRRISVLNVSVGSRSQASAVLPTAPSLHPYSTHGEAGMRCLPFEDTVLKATKVPRFSIKRPDNHYPRVRHD</sequence>
<dbReference type="EMBL" id="ML987190">
    <property type="protein sequence ID" value="KAF2254434.1"/>
    <property type="molecule type" value="Genomic_DNA"/>
</dbReference>
<evidence type="ECO:0000313" key="1">
    <source>
        <dbReference type="EMBL" id="KAF2254434.1"/>
    </source>
</evidence>
<evidence type="ECO:0000313" key="2">
    <source>
        <dbReference type="Proteomes" id="UP000800094"/>
    </source>
</evidence>
<protein>
    <submittedName>
        <fullName evidence="1">Uncharacterized protein</fullName>
    </submittedName>
</protein>
<dbReference type="RefSeq" id="XP_033689438.1">
    <property type="nucleotide sequence ID" value="XM_033819784.1"/>
</dbReference>
<reference evidence="1" key="1">
    <citation type="journal article" date="2020" name="Stud. Mycol.">
        <title>101 Dothideomycetes genomes: a test case for predicting lifestyles and emergence of pathogens.</title>
        <authorList>
            <person name="Haridas S."/>
            <person name="Albert R."/>
            <person name="Binder M."/>
            <person name="Bloem J."/>
            <person name="Labutti K."/>
            <person name="Salamov A."/>
            <person name="Andreopoulos B."/>
            <person name="Baker S."/>
            <person name="Barry K."/>
            <person name="Bills G."/>
            <person name="Bluhm B."/>
            <person name="Cannon C."/>
            <person name="Castanera R."/>
            <person name="Culley D."/>
            <person name="Daum C."/>
            <person name="Ezra D."/>
            <person name="Gonzalez J."/>
            <person name="Henrissat B."/>
            <person name="Kuo A."/>
            <person name="Liang C."/>
            <person name="Lipzen A."/>
            <person name="Lutzoni F."/>
            <person name="Magnuson J."/>
            <person name="Mondo S."/>
            <person name="Nolan M."/>
            <person name="Ohm R."/>
            <person name="Pangilinan J."/>
            <person name="Park H.-J."/>
            <person name="Ramirez L."/>
            <person name="Alfaro M."/>
            <person name="Sun H."/>
            <person name="Tritt A."/>
            <person name="Yoshinaga Y."/>
            <person name="Zwiers L.-H."/>
            <person name="Turgeon B."/>
            <person name="Goodwin S."/>
            <person name="Spatafora J."/>
            <person name="Crous P."/>
            <person name="Grigoriev I."/>
        </authorList>
    </citation>
    <scope>NUCLEOTIDE SEQUENCE</scope>
    <source>
        <strain evidence="1">CBS 122368</strain>
    </source>
</reference>
<keyword evidence="2" id="KW-1185">Reference proteome</keyword>
<gene>
    <name evidence="1" type="ORF">BU26DRAFT_137992</name>
</gene>
<dbReference type="AlphaFoldDB" id="A0A6A6IVI5"/>
<dbReference type="GeneID" id="54573114"/>
<organism evidence="1 2">
    <name type="scientific">Trematosphaeria pertusa</name>
    <dbReference type="NCBI Taxonomy" id="390896"/>
    <lineage>
        <taxon>Eukaryota</taxon>
        <taxon>Fungi</taxon>
        <taxon>Dikarya</taxon>
        <taxon>Ascomycota</taxon>
        <taxon>Pezizomycotina</taxon>
        <taxon>Dothideomycetes</taxon>
        <taxon>Pleosporomycetidae</taxon>
        <taxon>Pleosporales</taxon>
        <taxon>Massarineae</taxon>
        <taxon>Trematosphaeriaceae</taxon>
        <taxon>Trematosphaeria</taxon>
    </lineage>
</organism>
<proteinExistence type="predicted"/>